<reference evidence="3" key="1">
    <citation type="submission" date="2021-02" db="EMBL/GenBank/DDBJ databases">
        <authorList>
            <person name="Nowell W R."/>
        </authorList>
    </citation>
    <scope>NUCLEOTIDE SEQUENCE</scope>
</reference>
<dbReference type="PANTHER" id="PTHR47326:SF1">
    <property type="entry name" value="HTH PSQ-TYPE DOMAIN-CONTAINING PROTEIN"/>
    <property type="match status" value="1"/>
</dbReference>
<proteinExistence type="predicted"/>
<evidence type="ECO:0000256" key="2">
    <source>
        <dbReference type="SAM" id="Phobius"/>
    </source>
</evidence>
<name>A0A815TCV4_9BILA</name>
<dbReference type="PANTHER" id="PTHR47326">
    <property type="entry name" value="TRANSPOSABLE ELEMENT TC3 TRANSPOSASE-LIKE PROTEIN"/>
    <property type="match status" value="1"/>
</dbReference>
<sequence length="251" mass="28924">MLKDNIIPQLEEHLSFQTMIWQQDGAPPHYGQIVRDYLDDTFLHWIGRRGTIEWPPRSPDLTPCDFSLWGILKDRVYAQNPCNTNHLKSLIEQEFISTNDDIELCQKICRSVADRCQIDFCTPCILIRVNEHRRHCALNNRSFIIYGSIICFCIPCILMLVTYSLTIRRLQLEAAKCYTDPDDLLMIKQQTSDRLRRHKLGSKRDPLSPIPKRSSSKDVLSVSPTAPSSPKLSRSLTLPDTDDRLNSLQQA</sequence>
<feature type="compositionally biased region" description="Polar residues" evidence="1">
    <location>
        <begin position="222"/>
        <end position="238"/>
    </location>
</feature>
<dbReference type="GO" id="GO:0003676">
    <property type="term" value="F:nucleic acid binding"/>
    <property type="evidence" value="ECO:0007669"/>
    <property type="project" value="InterPro"/>
</dbReference>
<accession>A0A815TCV4</accession>
<keyword evidence="2" id="KW-1133">Transmembrane helix</keyword>
<keyword evidence="2" id="KW-0472">Membrane</keyword>
<feature type="region of interest" description="Disordered" evidence="1">
    <location>
        <begin position="198"/>
        <end position="251"/>
    </location>
</feature>
<comment type="caution">
    <text evidence="3">The sequence shown here is derived from an EMBL/GenBank/DDBJ whole genome shotgun (WGS) entry which is preliminary data.</text>
</comment>
<evidence type="ECO:0000313" key="5">
    <source>
        <dbReference type="Proteomes" id="UP000663854"/>
    </source>
</evidence>
<dbReference type="EMBL" id="CAJNOH010009642">
    <property type="protein sequence ID" value="CAF1501340.1"/>
    <property type="molecule type" value="Genomic_DNA"/>
</dbReference>
<feature type="transmembrane region" description="Helical" evidence="2">
    <location>
        <begin position="143"/>
        <end position="166"/>
    </location>
</feature>
<keyword evidence="6" id="KW-1185">Reference proteome</keyword>
<keyword evidence="2" id="KW-0812">Transmembrane</keyword>
<dbReference type="Proteomes" id="UP000663854">
    <property type="component" value="Unassembled WGS sequence"/>
</dbReference>
<dbReference type="EMBL" id="CAJNOL010011428">
    <property type="protein sequence ID" value="CAF1655298.1"/>
    <property type="molecule type" value="Genomic_DNA"/>
</dbReference>
<organism evidence="3 5">
    <name type="scientific">Rotaria sordida</name>
    <dbReference type="NCBI Taxonomy" id="392033"/>
    <lineage>
        <taxon>Eukaryota</taxon>
        <taxon>Metazoa</taxon>
        <taxon>Spiralia</taxon>
        <taxon>Gnathifera</taxon>
        <taxon>Rotifera</taxon>
        <taxon>Eurotatoria</taxon>
        <taxon>Bdelloidea</taxon>
        <taxon>Philodinida</taxon>
        <taxon>Philodinidae</taxon>
        <taxon>Rotaria</taxon>
    </lineage>
</organism>
<dbReference type="Gene3D" id="1.20.1070.10">
    <property type="entry name" value="Rhodopsin 7-helix transmembrane proteins"/>
    <property type="match status" value="1"/>
</dbReference>
<dbReference type="Proteomes" id="UP000663870">
    <property type="component" value="Unassembled WGS sequence"/>
</dbReference>
<evidence type="ECO:0000313" key="6">
    <source>
        <dbReference type="Proteomes" id="UP000663870"/>
    </source>
</evidence>
<dbReference type="AlphaFoldDB" id="A0A815TCV4"/>
<dbReference type="Gene3D" id="3.30.420.10">
    <property type="entry name" value="Ribonuclease H-like superfamily/Ribonuclease H"/>
    <property type="match status" value="1"/>
</dbReference>
<gene>
    <name evidence="4" type="ORF">JXQ802_LOCUS55178</name>
    <name evidence="3" type="ORF">PYM288_LOCUS38664</name>
</gene>
<evidence type="ECO:0000313" key="4">
    <source>
        <dbReference type="EMBL" id="CAF1655298.1"/>
    </source>
</evidence>
<protein>
    <submittedName>
        <fullName evidence="3">Uncharacterized protein</fullName>
    </submittedName>
</protein>
<evidence type="ECO:0000256" key="1">
    <source>
        <dbReference type="SAM" id="MobiDB-lite"/>
    </source>
</evidence>
<evidence type="ECO:0000313" key="3">
    <source>
        <dbReference type="EMBL" id="CAF1501340.1"/>
    </source>
</evidence>
<dbReference type="InterPro" id="IPR036397">
    <property type="entry name" value="RNaseH_sf"/>
</dbReference>